<evidence type="ECO:0000259" key="2">
    <source>
        <dbReference type="Pfam" id="PF01408"/>
    </source>
</evidence>
<keyword evidence="1 4" id="KW-0560">Oxidoreductase</keyword>
<feature type="domain" description="Gfo/Idh/MocA-like oxidoreductase N-terminal" evidence="2">
    <location>
        <begin position="40"/>
        <end position="163"/>
    </location>
</feature>
<dbReference type="AlphaFoldDB" id="A0A840YGD8"/>
<organism evidence="4 5">
    <name type="scientific">Sphingomonas xinjiangensis</name>
    <dbReference type="NCBI Taxonomy" id="643568"/>
    <lineage>
        <taxon>Bacteria</taxon>
        <taxon>Pseudomonadati</taxon>
        <taxon>Pseudomonadota</taxon>
        <taxon>Alphaproteobacteria</taxon>
        <taxon>Sphingomonadales</taxon>
        <taxon>Sphingomonadaceae</taxon>
        <taxon>Sphingomonas</taxon>
    </lineage>
</organism>
<protein>
    <submittedName>
        <fullName evidence="4">Glucose-fructose oxidoreductase</fullName>
        <ecNumber evidence="4">1.1.99.28</ecNumber>
    </submittedName>
</protein>
<dbReference type="InterPro" id="IPR050463">
    <property type="entry name" value="Gfo/Idh/MocA_oxidrdct_glycsds"/>
</dbReference>
<dbReference type="Proteomes" id="UP000527143">
    <property type="component" value="Unassembled WGS sequence"/>
</dbReference>
<dbReference type="EC" id="1.1.99.28" evidence="4"/>
<evidence type="ECO:0000313" key="4">
    <source>
        <dbReference type="EMBL" id="MBB5711049.1"/>
    </source>
</evidence>
<dbReference type="InterPro" id="IPR008354">
    <property type="entry name" value="Glc-Fru_OxRdtase_bac"/>
</dbReference>
<accession>A0A840YGD8</accession>
<dbReference type="SUPFAM" id="SSF51735">
    <property type="entry name" value="NAD(P)-binding Rossmann-fold domains"/>
    <property type="match status" value="1"/>
</dbReference>
<dbReference type="Pfam" id="PF01408">
    <property type="entry name" value="GFO_IDH_MocA"/>
    <property type="match status" value="1"/>
</dbReference>
<name>A0A840YGD8_9SPHN</name>
<evidence type="ECO:0000256" key="1">
    <source>
        <dbReference type="ARBA" id="ARBA00023002"/>
    </source>
</evidence>
<dbReference type="RefSeq" id="WP_184087549.1">
    <property type="nucleotide sequence ID" value="NZ_JACIJF010000006.1"/>
</dbReference>
<dbReference type="InterPro" id="IPR006311">
    <property type="entry name" value="TAT_signal"/>
</dbReference>
<proteinExistence type="predicted"/>
<dbReference type="GO" id="GO:0000166">
    <property type="term" value="F:nucleotide binding"/>
    <property type="evidence" value="ECO:0007669"/>
    <property type="project" value="InterPro"/>
</dbReference>
<keyword evidence="5" id="KW-1185">Reference proteome</keyword>
<sequence>MDKQAFSRRDMVQLLGVGSIASAVLPTAACAADQPKRKLGYAIVGLGSYATRQIMPRIKECEFARLTALVSGTPEKLERYGSEYNIPRTHRYSYAEYDRIRDNPDIDLVYVILPNSMHAEYSIRASQAGKHVLCEKPMAVSAAECEAMIAAARKANRKLMIGYRSRFEAHNRHAIELVRSGFAGTPALITAEHGFNAQPNQWRLDKPMSGGGSLMDIGIYSLNAARYLAGEEPAEISAMEYTDRSDPRFRTVEDRIDWQMRFPSGLIANCVSRYTSNHNAYRVTGDKGWVGLEPATSYAGQQMWVRANGKTEQRFVPALPKNQFVGQLDHFAECAMSGREPLVPGEEGLRDLRLIEAIYRSAREHRAVKLA</sequence>
<dbReference type="EMBL" id="JACIJF010000006">
    <property type="protein sequence ID" value="MBB5711049.1"/>
    <property type="molecule type" value="Genomic_DNA"/>
</dbReference>
<dbReference type="PRINTS" id="PR01775">
    <property type="entry name" value="GLFROXRDTASE"/>
</dbReference>
<dbReference type="PANTHER" id="PTHR43818:SF11">
    <property type="entry name" value="BCDNA.GH03377"/>
    <property type="match status" value="1"/>
</dbReference>
<comment type="caution">
    <text evidence="4">The sequence shown here is derived from an EMBL/GenBank/DDBJ whole genome shotgun (WGS) entry which is preliminary data.</text>
</comment>
<dbReference type="InterPro" id="IPR000683">
    <property type="entry name" value="Gfo/Idh/MocA-like_OxRdtase_N"/>
</dbReference>
<evidence type="ECO:0000313" key="5">
    <source>
        <dbReference type="Proteomes" id="UP000527143"/>
    </source>
</evidence>
<dbReference type="Gene3D" id="3.40.50.720">
    <property type="entry name" value="NAD(P)-binding Rossmann-like Domain"/>
    <property type="match status" value="1"/>
</dbReference>
<dbReference type="PROSITE" id="PS51318">
    <property type="entry name" value="TAT"/>
    <property type="match status" value="1"/>
</dbReference>
<reference evidence="4 5" key="1">
    <citation type="submission" date="2020-08" db="EMBL/GenBank/DDBJ databases">
        <title>Genomic Encyclopedia of Type Strains, Phase IV (KMG-IV): sequencing the most valuable type-strain genomes for metagenomic binning, comparative biology and taxonomic classification.</title>
        <authorList>
            <person name="Goeker M."/>
        </authorList>
    </citation>
    <scope>NUCLEOTIDE SEQUENCE [LARGE SCALE GENOMIC DNA]</scope>
    <source>
        <strain evidence="4 5">DSM 26736</strain>
    </source>
</reference>
<dbReference type="PANTHER" id="PTHR43818">
    <property type="entry name" value="BCDNA.GH03377"/>
    <property type="match status" value="1"/>
</dbReference>
<dbReference type="GO" id="GO:0047061">
    <property type="term" value="F:glucose-fructose oxidoreductase activity"/>
    <property type="evidence" value="ECO:0007669"/>
    <property type="project" value="UniProtKB-EC"/>
</dbReference>
<dbReference type="SUPFAM" id="SSF55347">
    <property type="entry name" value="Glyceraldehyde-3-phosphate dehydrogenase-like, C-terminal domain"/>
    <property type="match status" value="1"/>
</dbReference>
<gene>
    <name evidence="4" type="ORF">FHT02_002290</name>
</gene>
<evidence type="ECO:0000259" key="3">
    <source>
        <dbReference type="Pfam" id="PF02894"/>
    </source>
</evidence>
<dbReference type="Gene3D" id="3.30.360.10">
    <property type="entry name" value="Dihydrodipicolinate Reductase, domain 2"/>
    <property type="match status" value="1"/>
</dbReference>
<dbReference type="InterPro" id="IPR036291">
    <property type="entry name" value="NAD(P)-bd_dom_sf"/>
</dbReference>
<dbReference type="InterPro" id="IPR004104">
    <property type="entry name" value="Gfo/Idh/MocA-like_OxRdtase_C"/>
</dbReference>
<feature type="domain" description="Gfo/Idh/MocA-like oxidoreductase C-terminal" evidence="3">
    <location>
        <begin position="176"/>
        <end position="370"/>
    </location>
</feature>
<dbReference type="Pfam" id="PF02894">
    <property type="entry name" value="GFO_IDH_MocA_C"/>
    <property type="match status" value="1"/>
</dbReference>